<feature type="signal peptide" evidence="1">
    <location>
        <begin position="1"/>
        <end position="27"/>
    </location>
</feature>
<dbReference type="EMBL" id="JABBNB010000003">
    <property type="protein sequence ID" value="NMO00361.1"/>
    <property type="molecule type" value="Genomic_DNA"/>
</dbReference>
<evidence type="ECO:0000313" key="3">
    <source>
        <dbReference type="Proteomes" id="UP000550729"/>
    </source>
</evidence>
<dbReference type="RefSeq" id="WP_170192866.1">
    <property type="nucleotide sequence ID" value="NZ_JABBNB010000003.1"/>
</dbReference>
<organism evidence="2 3">
    <name type="scientific">Gordonia asplenii</name>
    <dbReference type="NCBI Taxonomy" id="2725283"/>
    <lineage>
        <taxon>Bacteria</taxon>
        <taxon>Bacillati</taxon>
        <taxon>Actinomycetota</taxon>
        <taxon>Actinomycetes</taxon>
        <taxon>Mycobacteriales</taxon>
        <taxon>Gordoniaceae</taxon>
        <taxon>Gordonia</taxon>
    </lineage>
</organism>
<evidence type="ECO:0008006" key="4">
    <source>
        <dbReference type="Google" id="ProtNLM"/>
    </source>
</evidence>
<name>A0A848KW04_9ACTN</name>
<gene>
    <name evidence="2" type="ORF">HH308_03930</name>
</gene>
<reference evidence="2 3" key="1">
    <citation type="submission" date="2020-04" db="EMBL/GenBank/DDBJ databases">
        <title>Gordonia sp. nov. TBRC 11910.</title>
        <authorList>
            <person name="Suriyachadkun C."/>
        </authorList>
    </citation>
    <scope>NUCLEOTIDE SEQUENCE [LARGE SCALE GENOMIC DNA]</scope>
    <source>
        <strain evidence="2 3">TBRC 11910</strain>
    </source>
</reference>
<keyword evidence="3" id="KW-1185">Reference proteome</keyword>
<feature type="chain" id="PRO_5039590843" description="Secreted protein" evidence="1">
    <location>
        <begin position="28"/>
        <end position="109"/>
    </location>
</feature>
<comment type="caution">
    <text evidence="2">The sequence shown here is derived from an EMBL/GenBank/DDBJ whole genome shotgun (WGS) entry which is preliminary data.</text>
</comment>
<sequence length="109" mass="11459">MMKRTVATLLASTAVSAGLLSVTPATADAAPHAGAKCARTQANDFHRGKGSADLVCAHVGSGGYRWVRVTKVDPVRRSTGERCTGQYSTAVTKKNKALVCLSGRWRTSP</sequence>
<keyword evidence="1" id="KW-0732">Signal</keyword>
<proteinExistence type="predicted"/>
<evidence type="ECO:0000313" key="2">
    <source>
        <dbReference type="EMBL" id="NMO00361.1"/>
    </source>
</evidence>
<evidence type="ECO:0000256" key="1">
    <source>
        <dbReference type="SAM" id="SignalP"/>
    </source>
</evidence>
<dbReference type="Proteomes" id="UP000550729">
    <property type="component" value="Unassembled WGS sequence"/>
</dbReference>
<accession>A0A848KW04</accession>
<protein>
    <recommendedName>
        <fullName evidence="4">Secreted protein</fullName>
    </recommendedName>
</protein>
<dbReference type="AlphaFoldDB" id="A0A848KW04"/>